<dbReference type="Proteomes" id="UP001303760">
    <property type="component" value="Unassembled WGS sequence"/>
</dbReference>
<feature type="compositionally biased region" description="Low complexity" evidence="1">
    <location>
        <begin position="253"/>
        <end position="266"/>
    </location>
</feature>
<accession>A0AAN7HER2</accession>
<keyword evidence="3" id="KW-1185">Reference proteome</keyword>
<evidence type="ECO:0000313" key="2">
    <source>
        <dbReference type="EMBL" id="KAK4239195.1"/>
    </source>
</evidence>
<feature type="compositionally biased region" description="Polar residues" evidence="1">
    <location>
        <begin position="63"/>
        <end position="77"/>
    </location>
</feature>
<gene>
    <name evidence="2" type="ORF">C8A03DRAFT_14410</name>
</gene>
<organism evidence="2 3">
    <name type="scientific">Achaetomium macrosporum</name>
    <dbReference type="NCBI Taxonomy" id="79813"/>
    <lineage>
        <taxon>Eukaryota</taxon>
        <taxon>Fungi</taxon>
        <taxon>Dikarya</taxon>
        <taxon>Ascomycota</taxon>
        <taxon>Pezizomycotina</taxon>
        <taxon>Sordariomycetes</taxon>
        <taxon>Sordariomycetidae</taxon>
        <taxon>Sordariales</taxon>
        <taxon>Chaetomiaceae</taxon>
        <taxon>Achaetomium</taxon>
    </lineage>
</organism>
<reference evidence="2" key="2">
    <citation type="submission" date="2023-05" db="EMBL/GenBank/DDBJ databases">
        <authorList>
            <consortium name="Lawrence Berkeley National Laboratory"/>
            <person name="Steindorff A."/>
            <person name="Hensen N."/>
            <person name="Bonometti L."/>
            <person name="Westerberg I."/>
            <person name="Brannstrom I.O."/>
            <person name="Guillou S."/>
            <person name="Cros-Aarteil S."/>
            <person name="Calhoun S."/>
            <person name="Haridas S."/>
            <person name="Kuo A."/>
            <person name="Mondo S."/>
            <person name="Pangilinan J."/>
            <person name="Riley R."/>
            <person name="Labutti K."/>
            <person name="Andreopoulos B."/>
            <person name="Lipzen A."/>
            <person name="Chen C."/>
            <person name="Yanf M."/>
            <person name="Daum C."/>
            <person name="Ng V."/>
            <person name="Clum A."/>
            <person name="Ohm R."/>
            <person name="Martin F."/>
            <person name="Silar P."/>
            <person name="Natvig D."/>
            <person name="Lalanne C."/>
            <person name="Gautier V."/>
            <person name="Ament-Velasquez S.L."/>
            <person name="Kruys A."/>
            <person name="Hutchinson M.I."/>
            <person name="Powell A.J."/>
            <person name="Barry K."/>
            <person name="Miller A.N."/>
            <person name="Grigoriev I.V."/>
            <person name="Debuchy R."/>
            <person name="Gladieux P."/>
            <person name="Thoren M.H."/>
            <person name="Johannesson H."/>
        </authorList>
    </citation>
    <scope>NUCLEOTIDE SEQUENCE</scope>
    <source>
        <strain evidence="2">CBS 532.94</strain>
    </source>
</reference>
<name>A0AAN7HER2_9PEZI</name>
<protein>
    <submittedName>
        <fullName evidence="2">Uncharacterized protein</fullName>
    </submittedName>
</protein>
<dbReference type="AlphaFoldDB" id="A0AAN7HER2"/>
<feature type="compositionally biased region" description="Acidic residues" evidence="1">
    <location>
        <begin position="297"/>
        <end position="310"/>
    </location>
</feature>
<reference evidence="2" key="1">
    <citation type="journal article" date="2023" name="Mol. Phylogenet. Evol.">
        <title>Genome-scale phylogeny and comparative genomics of the fungal order Sordariales.</title>
        <authorList>
            <person name="Hensen N."/>
            <person name="Bonometti L."/>
            <person name="Westerberg I."/>
            <person name="Brannstrom I.O."/>
            <person name="Guillou S."/>
            <person name="Cros-Aarteil S."/>
            <person name="Calhoun S."/>
            <person name="Haridas S."/>
            <person name="Kuo A."/>
            <person name="Mondo S."/>
            <person name="Pangilinan J."/>
            <person name="Riley R."/>
            <person name="LaButti K."/>
            <person name="Andreopoulos B."/>
            <person name="Lipzen A."/>
            <person name="Chen C."/>
            <person name="Yan M."/>
            <person name="Daum C."/>
            <person name="Ng V."/>
            <person name="Clum A."/>
            <person name="Steindorff A."/>
            <person name="Ohm R.A."/>
            <person name="Martin F."/>
            <person name="Silar P."/>
            <person name="Natvig D.O."/>
            <person name="Lalanne C."/>
            <person name="Gautier V."/>
            <person name="Ament-Velasquez S.L."/>
            <person name="Kruys A."/>
            <person name="Hutchinson M.I."/>
            <person name="Powell A.J."/>
            <person name="Barry K."/>
            <person name="Miller A.N."/>
            <person name="Grigoriev I.V."/>
            <person name="Debuchy R."/>
            <person name="Gladieux P."/>
            <person name="Hiltunen Thoren M."/>
            <person name="Johannesson H."/>
        </authorList>
    </citation>
    <scope>NUCLEOTIDE SEQUENCE</scope>
    <source>
        <strain evidence="2">CBS 532.94</strain>
    </source>
</reference>
<feature type="compositionally biased region" description="Polar residues" evidence="1">
    <location>
        <begin position="318"/>
        <end position="328"/>
    </location>
</feature>
<dbReference type="EMBL" id="MU860070">
    <property type="protein sequence ID" value="KAK4239195.1"/>
    <property type="molecule type" value="Genomic_DNA"/>
</dbReference>
<proteinExistence type="predicted"/>
<evidence type="ECO:0000313" key="3">
    <source>
        <dbReference type="Proteomes" id="UP001303760"/>
    </source>
</evidence>
<feature type="region of interest" description="Disordered" evidence="1">
    <location>
        <begin position="58"/>
        <end position="84"/>
    </location>
</feature>
<feature type="region of interest" description="Disordered" evidence="1">
    <location>
        <begin position="178"/>
        <end position="206"/>
    </location>
</feature>
<feature type="region of interest" description="Disordered" evidence="1">
    <location>
        <begin position="248"/>
        <end position="328"/>
    </location>
</feature>
<evidence type="ECO:0000256" key="1">
    <source>
        <dbReference type="SAM" id="MobiDB-lite"/>
    </source>
</evidence>
<comment type="caution">
    <text evidence="2">The sequence shown here is derived from an EMBL/GenBank/DDBJ whole genome shotgun (WGS) entry which is preliminary data.</text>
</comment>
<sequence length="328" mass="35976">MLRLTPTVTSLTTAEVTDLSHRLRFRRFLESDEQAGICWAPTMNQARSEAAFNIARFKRMPQPHSSTRDVSPPNNRSRPLVVDPPVILPPDQGIEEHIPPMLESSGRQEHGVKAEEEQRQGPAGTVQLCIRLRRSSLQTTTAADVMIGLAGATRQHISPESSMHNPSVNEAIMERIGVSAPSPSTPPRKSLPESGSQLPFPSAATPAAAFETQRRFRVYNDFLPASSQPQTPQNLPEARHQSRLLASFTAPAPRTSPHPTWTPTTSRSRRGFGRRREISPLGSRTPGSMGLYSGTENMDDGALIEETAEETPERGRSISRTSRHSGSA</sequence>